<dbReference type="Gene3D" id="3.30.460.10">
    <property type="entry name" value="Beta Polymerase, domain 2"/>
    <property type="match status" value="1"/>
</dbReference>
<dbReference type="Proteomes" id="UP000199345">
    <property type="component" value="Unassembled WGS sequence"/>
</dbReference>
<organism evidence="2 3">
    <name type="scientific">Nitrosomonas marina</name>
    <dbReference type="NCBI Taxonomy" id="917"/>
    <lineage>
        <taxon>Bacteria</taxon>
        <taxon>Pseudomonadati</taxon>
        <taxon>Pseudomonadota</taxon>
        <taxon>Betaproteobacteria</taxon>
        <taxon>Nitrosomonadales</taxon>
        <taxon>Nitrosomonadaceae</taxon>
        <taxon>Nitrosomonas</taxon>
    </lineage>
</organism>
<dbReference type="OrthoDB" id="9793109at2"/>
<dbReference type="InterPro" id="IPR041633">
    <property type="entry name" value="Polbeta"/>
</dbReference>
<keyword evidence="3" id="KW-1185">Reference proteome</keyword>
<gene>
    <name evidence="2" type="ORF">SAMN05216326_1023</name>
</gene>
<evidence type="ECO:0000313" key="2">
    <source>
        <dbReference type="EMBL" id="SES68517.1"/>
    </source>
</evidence>
<dbReference type="EMBL" id="FOIA01000002">
    <property type="protein sequence ID" value="SES68517.1"/>
    <property type="molecule type" value="Genomic_DNA"/>
</dbReference>
<proteinExistence type="predicted"/>
<evidence type="ECO:0000313" key="3">
    <source>
        <dbReference type="Proteomes" id="UP000199345"/>
    </source>
</evidence>
<protein>
    <recommendedName>
        <fullName evidence="1">Polymerase beta nucleotidyltransferase domain-containing protein</fullName>
    </recommendedName>
</protein>
<accession>A0A1H9YIV9</accession>
<dbReference type="AlphaFoldDB" id="A0A1H9YIV9"/>
<evidence type="ECO:0000259" key="1">
    <source>
        <dbReference type="Pfam" id="PF18765"/>
    </source>
</evidence>
<dbReference type="RefSeq" id="WP_090655343.1">
    <property type="nucleotide sequence ID" value="NZ_FOIA01000002.1"/>
</dbReference>
<dbReference type="Pfam" id="PF18765">
    <property type="entry name" value="Polbeta"/>
    <property type="match status" value="1"/>
</dbReference>
<dbReference type="InterPro" id="IPR043519">
    <property type="entry name" value="NT_sf"/>
</dbReference>
<name>A0A1H9YIV9_9PROT</name>
<feature type="domain" description="Polymerase beta nucleotidyltransferase" evidence="1">
    <location>
        <begin position="15"/>
        <end position="97"/>
    </location>
</feature>
<reference evidence="3" key="1">
    <citation type="submission" date="2016-10" db="EMBL/GenBank/DDBJ databases">
        <authorList>
            <person name="Varghese N."/>
            <person name="Submissions S."/>
        </authorList>
    </citation>
    <scope>NUCLEOTIDE SEQUENCE [LARGE SCALE GENOMIC DNA]</scope>
    <source>
        <strain evidence="3">Nm71</strain>
    </source>
</reference>
<sequence length="133" mass="15208">MTSELTAITNEFRARLPDLLALYLFDNHAADKASSPGNIELAVLMSRNIDTIELSKLKLCLANRFSHEIMLVDLRSLGVVLQYQIITTGRRIWTRDAQAAIYESIILSEKTEFNMQRQYLLTGIVWKNSVYGR</sequence>